<accession>W7I5M1</accession>
<feature type="region of interest" description="Disordered" evidence="1">
    <location>
        <begin position="146"/>
        <end position="196"/>
    </location>
</feature>
<reference evidence="3 4" key="1">
    <citation type="submission" date="2013-05" db="EMBL/GenBank/DDBJ databases">
        <title>Drechslerella stenobrocha genome reveals carnivorous origination and mechanical trapping mechanism of predatory fungi.</title>
        <authorList>
            <person name="Liu X."/>
            <person name="Zhang W."/>
            <person name="Liu K."/>
        </authorList>
    </citation>
    <scope>NUCLEOTIDE SEQUENCE [LARGE SCALE GENOMIC DNA]</scope>
    <source>
        <strain evidence="3 4">248</strain>
    </source>
</reference>
<dbReference type="OrthoDB" id="3928876at2759"/>
<dbReference type="Pfam" id="PF16015">
    <property type="entry name" value="Promethin"/>
    <property type="match status" value="1"/>
</dbReference>
<keyword evidence="4" id="KW-1185">Reference proteome</keyword>
<proteinExistence type="predicted"/>
<evidence type="ECO:0000313" key="4">
    <source>
        <dbReference type="Proteomes" id="UP000024837"/>
    </source>
</evidence>
<organism evidence="3 4">
    <name type="scientific">Drechslerella stenobrocha 248</name>
    <dbReference type="NCBI Taxonomy" id="1043628"/>
    <lineage>
        <taxon>Eukaryota</taxon>
        <taxon>Fungi</taxon>
        <taxon>Dikarya</taxon>
        <taxon>Ascomycota</taxon>
        <taxon>Pezizomycotina</taxon>
        <taxon>Orbiliomycetes</taxon>
        <taxon>Orbiliales</taxon>
        <taxon>Orbiliaceae</taxon>
        <taxon>Drechslerella</taxon>
    </lineage>
</organism>
<evidence type="ECO:0000256" key="2">
    <source>
        <dbReference type="SAM" id="Phobius"/>
    </source>
</evidence>
<keyword evidence="2" id="KW-0472">Membrane</keyword>
<dbReference type="AlphaFoldDB" id="W7I5M1"/>
<sequence>MVPPSPTADRTSTSTGRFLDTHNLISFFLSSLNWIAPPETRRRFYSATFKFCYQRPVLSSFFAAQIFFAFVPLLCFVGFSICAVLFISAIALGAGVFWVGVAAAILFWTLVVTCAIATTAWLWVAICLWSVRWIARITGFIEVPPQESQASTPKPFGAKRPWSGQPGGPVGQNGIEEAGTERTDPTITHWGTTNLT</sequence>
<feature type="compositionally biased region" description="Polar residues" evidence="1">
    <location>
        <begin position="185"/>
        <end position="196"/>
    </location>
</feature>
<dbReference type="HOGENOM" id="CLU_1390207_0_0_1"/>
<protein>
    <submittedName>
        <fullName evidence="3">Uncharacterized protein</fullName>
    </submittedName>
</protein>
<feature type="transmembrane region" description="Helical" evidence="2">
    <location>
        <begin position="57"/>
        <end position="90"/>
    </location>
</feature>
<keyword evidence="2" id="KW-1133">Transmembrane helix</keyword>
<feature type="transmembrane region" description="Helical" evidence="2">
    <location>
        <begin position="96"/>
        <end position="129"/>
    </location>
</feature>
<name>W7I5M1_9PEZI</name>
<evidence type="ECO:0000313" key="3">
    <source>
        <dbReference type="EMBL" id="EWC47767.1"/>
    </source>
</evidence>
<keyword evidence="2" id="KW-0812">Transmembrane</keyword>
<evidence type="ECO:0000256" key="1">
    <source>
        <dbReference type="SAM" id="MobiDB-lite"/>
    </source>
</evidence>
<dbReference type="EMBL" id="KI966408">
    <property type="protein sequence ID" value="EWC47767.1"/>
    <property type="molecule type" value="Genomic_DNA"/>
</dbReference>
<gene>
    <name evidence="3" type="ORF">DRE_02967</name>
</gene>
<dbReference type="Proteomes" id="UP000024837">
    <property type="component" value="Unassembled WGS sequence"/>
</dbReference>